<keyword evidence="10" id="KW-0156">Chromatin regulator</keyword>
<dbReference type="GO" id="GO:0051301">
    <property type="term" value="P:cell division"/>
    <property type="evidence" value="ECO:0007669"/>
    <property type="project" value="UniProtKB-KW"/>
</dbReference>
<evidence type="ECO:0000256" key="1">
    <source>
        <dbReference type="ARBA" id="ARBA00004123"/>
    </source>
</evidence>
<evidence type="ECO:0000256" key="5">
    <source>
        <dbReference type="ARBA" id="ARBA00022490"/>
    </source>
</evidence>
<evidence type="ECO:0000256" key="3">
    <source>
        <dbReference type="ARBA" id="ARBA00010809"/>
    </source>
</evidence>
<dbReference type="EMBL" id="RBNI01006113">
    <property type="protein sequence ID" value="RUP46235.1"/>
    <property type="molecule type" value="Genomic_DNA"/>
</dbReference>
<evidence type="ECO:0000256" key="6">
    <source>
        <dbReference type="ARBA" id="ARBA00022618"/>
    </source>
</evidence>
<evidence type="ECO:0000256" key="15">
    <source>
        <dbReference type="ARBA" id="ARBA00031038"/>
    </source>
</evidence>
<comment type="caution">
    <text evidence="16">The sequence shown here is derived from an EMBL/GenBank/DDBJ whole genome shotgun (WGS) entry which is preliminary data.</text>
</comment>
<dbReference type="InterPro" id="IPR036465">
    <property type="entry name" value="vWFA_dom_sf"/>
</dbReference>
<dbReference type="GO" id="GO:0070552">
    <property type="term" value="C:BRISC complex"/>
    <property type="evidence" value="ECO:0007669"/>
    <property type="project" value="InterPro"/>
</dbReference>
<keyword evidence="9" id="KW-0833">Ubl conjugation pathway</keyword>
<dbReference type="GO" id="GO:0045739">
    <property type="term" value="P:positive regulation of DNA repair"/>
    <property type="evidence" value="ECO:0007669"/>
    <property type="project" value="InterPro"/>
</dbReference>
<protein>
    <recommendedName>
        <fullName evidence="4">BRISC and BRCA1-A complex member 1</fullName>
    </recommendedName>
    <alternativeName>
        <fullName evidence="14">Mediator of RAP80 interactions and targeting subunit of 40 kDa</fullName>
    </alternativeName>
    <alternativeName>
        <fullName evidence="15">New component of the BRCA1-A complex</fullName>
    </alternativeName>
</protein>
<reference evidence="16 17" key="1">
    <citation type="journal article" date="2018" name="New Phytol.">
        <title>Phylogenomics of Endogonaceae and evolution of mycorrhizas within Mucoromycota.</title>
        <authorList>
            <person name="Chang Y."/>
            <person name="Desiro A."/>
            <person name="Na H."/>
            <person name="Sandor L."/>
            <person name="Lipzen A."/>
            <person name="Clum A."/>
            <person name="Barry K."/>
            <person name="Grigoriev I.V."/>
            <person name="Martin F.M."/>
            <person name="Stajich J.E."/>
            <person name="Smith M.E."/>
            <person name="Bonito G."/>
            <person name="Spatafora J.W."/>
        </authorList>
    </citation>
    <scope>NUCLEOTIDE SEQUENCE [LARGE SCALE GENOMIC DNA]</scope>
    <source>
        <strain evidence="16 17">GMNB39</strain>
    </source>
</reference>
<dbReference type="PANTHER" id="PTHR15660:SF1">
    <property type="entry name" value="BRISC AND BRCA1-A COMPLEX MEMBER 1"/>
    <property type="match status" value="1"/>
</dbReference>
<keyword evidence="12" id="KW-0539">Nucleus</keyword>
<keyword evidence="5" id="KW-0963">Cytoplasm</keyword>
<dbReference type="GO" id="GO:0007095">
    <property type="term" value="P:mitotic G2 DNA damage checkpoint signaling"/>
    <property type="evidence" value="ECO:0007669"/>
    <property type="project" value="TreeGrafter"/>
</dbReference>
<proteinExistence type="inferred from homology"/>
<evidence type="ECO:0000256" key="10">
    <source>
        <dbReference type="ARBA" id="ARBA00022853"/>
    </source>
</evidence>
<evidence type="ECO:0000256" key="2">
    <source>
        <dbReference type="ARBA" id="ARBA00004496"/>
    </source>
</evidence>
<accession>A0A433D607</accession>
<name>A0A433D607_9FUNG</name>
<keyword evidence="6" id="KW-0132">Cell division</keyword>
<dbReference type="GO" id="GO:0006325">
    <property type="term" value="P:chromatin organization"/>
    <property type="evidence" value="ECO:0007669"/>
    <property type="project" value="UniProtKB-KW"/>
</dbReference>
<dbReference type="OrthoDB" id="547311at2759"/>
<dbReference type="InterPro" id="IPR026126">
    <property type="entry name" value="BABAM1"/>
</dbReference>
<dbReference type="AlphaFoldDB" id="A0A433D607"/>
<organism evidence="16 17">
    <name type="scientific">Jimgerdemannia flammicorona</name>
    <dbReference type="NCBI Taxonomy" id="994334"/>
    <lineage>
        <taxon>Eukaryota</taxon>
        <taxon>Fungi</taxon>
        <taxon>Fungi incertae sedis</taxon>
        <taxon>Mucoromycota</taxon>
        <taxon>Mucoromycotina</taxon>
        <taxon>Endogonomycetes</taxon>
        <taxon>Endogonales</taxon>
        <taxon>Endogonaceae</taxon>
        <taxon>Jimgerdemannia</taxon>
    </lineage>
</organism>
<dbReference type="CDD" id="cd21502">
    <property type="entry name" value="vWA_BABAM1"/>
    <property type="match status" value="1"/>
</dbReference>
<evidence type="ECO:0000256" key="8">
    <source>
        <dbReference type="ARBA" id="ARBA00022776"/>
    </source>
</evidence>
<evidence type="ECO:0000256" key="9">
    <source>
        <dbReference type="ARBA" id="ARBA00022786"/>
    </source>
</evidence>
<keyword evidence="17" id="KW-1185">Reference proteome</keyword>
<keyword evidence="11" id="KW-0234">DNA repair</keyword>
<evidence type="ECO:0000256" key="4">
    <source>
        <dbReference type="ARBA" id="ARBA00019437"/>
    </source>
</evidence>
<comment type="subcellular location">
    <subcellularLocation>
        <location evidence="2">Cytoplasm</location>
    </subcellularLocation>
    <subcellularLocation>
        <location evidence="1">Nucleus</location>
    </subcellularLocation>
</comment>
<gene>
    <name evidence="16" type="ORF">BC936DRAFT_147184</name>
</gene>
<keyword evidence="13" id="KW-0131">Cell cycle</keyword>
<dbReference type="Proteomes" id="UP000268093">
    <property type="component" value="Unassembled WGS sequence"/>
</dbReference>
<dbReference type="GO" id="GO:0005737">
    <property type="term" value="C:cytoplasm"/>
    <property type="evidence" value="ECO:0007669"/>
    <property type="project" value="UniProtKB-SubCell"/>
</dbReference>
<dbReference type="SUPFAM" id="SSF53300">
    <property type="entry name" value="vWA-like"/>
    <property type="match status" value="1"/>
</dbReference>
<dbReference type="EMBL" id="RBNI01006113">
    <property type="protein sequence ID" value="RUP46233.1"/>
    <property type="molecule type" value="Genomic_DNA"/>
</dbReference>
<evidence type="ECO:0000313" key="17">
    <source>
        <dbReference type="Proteomes" id="UP000268093"/>
    </source>
</evidence>
<evidence type="ECO:0000256" key="11">
    <source>
        <dbReference type="ARBA" id="ARBA00023204"/>
    </source>
</evidence>
<keyword evidence="8" id="KW-0498">Mitosis</keyword>
<evidence type="ECO:0000256" key="14">
    <source>
        <dbReference type="ARBA" id="ARBA00030984"/>
    </source>
</evidence>
<dbReference type="GO" id="GO:0006302">
    <property type="term" value="P:double-strand break repair"/>
    <property type="evidence" value="ECO:0007669"/>
    <property type="project" value="TreeGrafter"/>
</dbReference>
<keyword evidence="7" id="KW-0227">DNA damage</keyword>
<evidence type="ECO:0000313" key="16">
    <source>
        <dbReference type="EMBL" id="RUP46233.1"/>
    </source>
</evidence>
<evidence type="ECO:0000256" key="12">
    <source>
        <dbReference type="ARBA" id="ARBA00023242"/>
    </source>
</evidence>
<dbReference type="PANTHER" id="PTHR15660">
    <property type="entry name" value="BRISC AND BRCA1-A COMPLEX MEMBER 1"/>
    <property type="match status" value="1"/>
</dbReference>
<evidence type="ECO:0000256" key="13">
    <source>
        <dbReference type="ARBA" id="ARBA00023306"/>
    </source>
</evidence>
<evidence type="ECO:0000256" key="7">
    <source>
        <dbReference type="ARBA" id="ARBA00022763"/>
    </source>
</evidence>
<comment type="similarity">
    <text evidence="3">Belongs to the BABAM1 family.</text>
</comment>
<sequence length="266" mass="30042">MSVSRQTSDPDGDTPTGLDYIQSNQKICPACPQKIIFCIDLANEMDETLQGTTGVGIKGTLGSDVSRILLTRRLLLRFIHLKLMFNNSHEFAIVVLNEKAVWHMDFSNDEMLLEMAISELYPTGHYNTFDTTSLFTTIAQHVGMARDDVMVQVILVYGRSAVIPDPVDQKIMEILHANPRFQLDAVYLHGKKNATNCPQSVYDRLTELENPAGRSYFFEVTRHAKRYAIAMTQLLGHPLQRAEQEEDSYELKDETVTVDLVDDDVA</sequence>
<dbReference type="GO" id="GO:0016604">
    <property type="term" value="C:nuclear body"/>
    <property type="evidence" value="ECO:0007669"/>
    <property type="project" value="TreeGrafter"/>
</dbReference>